<dbReference type="PROSITE" id="PS50885">
    <property type="entry name" value="HAMP"/>
    <property type="match status" value="1"/>
</dbReference>
<dbReference type="Proteomes" id="UP001619911">
    <property type="component" value="Unassembled WGS sequence"/>
</dbReference>
<dbReference type="CDD" id="cd06225">
    <property type="entry name" value="HAMP"/>
    <property type="match status" value="1"/>
</dbReference>
<keyword evidence="2" id="KW-1003">Cell membrane</keyword>
<dbReference type="SUPFAM" id="SSF103190">
    <property type="entry name" value="Sensory domain-like"/>
    <property type="match status" value="1"/>
</dbReference>
<evidence type="ECO:0000256" key="2">
    <source>
        <dbReference type="ARBA" id="ARBA00022475"/>
    </source>
</evidence>
<evidence type="ECO:0000256" key="3">
    <source>
        <dbReference type="ARBA" id="ARBA00023136"/>
    </source>
</evidence>
<gene>
    <name evidence="11" type="ORF">QYG89_07615</name>
</gene>
<dbReference type="EMBL" id="JAUIYO010000004">
    <property type="protein sequence ID" value="MFK2825544.1"/>
    <property type="molecule type" value="Genomic_DNA"/>
</dbReference>
<dbReference type="Gene3D" id="3.30.450.20">
    <property type="entry name" value="PAS domain"/>
    <property type="match status" value="1"/>
</dbReference>
<dbReference type="PANTHER" id="PTHR32089:SF112">
    <property type="entry name" value="LYSOZYME-LIKE PROTEIN-RELATED"/>
    <property type="match status" value="1"/>
</dbReference>
<dbReference type="Pfam" id="PF00015">
    <property type="entry name" value="MCPsignal"/>
    <property type="match status" value="1"/>
</dbReference>
<evidence type="ECO:0000313" key="12">
    <source>
        <dbReference type="Proteomes" id="UP001619911"/>
    </source>
</evidence>
<evidence type="ECO:0000256" key="8">
    <source>
        <dbReference type="SAM" id="Phobius"/>
    </source>
</evidence>
<dbReference type="InterPro" id="IPR003660">
    <property type="entry name" value="HAMP_dom"/>
</dbReference>
<comment type="caution">
    <text evidence="11">The sequence shown here is derived from an EMBL/GenBank/DDBJ whole genome shotgun (WGS) entry which is preliminary data.</text>
</comment>
<feature type="transmembrane region" description="Helical" evidence="8">
    <location>
        <begin position="12"/>
        <end position="32"/>
    </location>
</feature>
<keyword evidence="8" id="KW-0812">Transmembrane</keyword>
<keyword evidence="3 8" id="KW-0472">Membrane</keyword>
<evidence type="ECO:0000259" key="10">
    <source>
        <dbReference type="PROSITE" id="PS50885"/>
    </source>
</evidence>
<feature type="coiled-coil region" evidence="7">
    <location>
        <begin position="314"/>
        <end position="341"/>
    </location>
</feature>
<dbReference type="SMART" id="SM00304">
    <property type="entry name" value="HAMP"/>
    <property type="match status" value="2"/>
</dbReference>
<evidence type="ECO:0000313" key="11">
    <source>
        <dbReference type="EMBL" id="MFK2825544.1"/>
    </source>
</evidence>
<reference evidence="11 12" key="1">
    <citation type="submission" date="2023-07" db="EMBL/GenBank/DDBJ databases">
        <title>Bacillus lucianemedeirus sp. nov, a new species isolated from an immunobiological production facility.</title>
        <authorList>
            <person name="Costa L.V."/>
            <person name="Miranda R.V.S.L."/>
            <person name="Brandao M.L.L."/>
            <person name="Reis C.M.F."/>
            <person name="Frazao A.M."/>
            <person name="Cruz F.V."/>
            <person name="Baio P.V.P."/>
            <person name="Veras J.F.C."/>
            <person name="Ramos J.N."/>
            <person name="Vieira V."/>
        </authorList>
    </citation>
    <scope>NUCLEOTIDE SEQUENCE [LARGE SCALE GENOMIC DNA]</scope>
    <source>
        <strain evidence="11 12">B190/17</strain>
    </source>
</reference>
<feature type="domain" description="HAMP" evidence="10">
    <location>
        <begin position="218"/>
        <end position="276"/>
    </location>
</feature>
<keyword evidence="4 6" id="KW-0807">Transducer</keyword>
<dbReference type="PROSITE" id="PS50111">
    <property type="entry name" value="CHEMOTAXIS_TRANSDUC_2"/>
    <property type="match status" value="1"/>
</dbReference>
<feature type="transmembrane region" description="Helical" evidence="8">
    <location>
        <begin position="195"/>
        <end position="216"/>
    </location>
</feature>
<evidence type="ECO:0000256" key="1">
    <source>
        <dbReference type="ARBA" id="ARBA00004236"/>
    </source>
</evidence>
<organism evidence="11 12">
    <name type="scientific">Bacillus lumedeiriae</name>
    <dbReference type="NCBI Taxonomy" id="3058829"/>
    <lineage>
        <taxon>Bacteria</taxon>
        <taxon>Bacillati</taxon>
        <taxon>Bacillota</taxon>
        <taxon>Bacilli</taxon>
        <taxon>Bacillales</taxon>
        <taxon>Bacillaceae</taxon>
        <taxon>Bacillus</taxon>
    </lineage>
</organism>
<dbReference type="InterPro" id="IPR004089">
    <property type="entry name" value="MCPsignal_dom"/>
</dbReference>
<name>A0ABW8IA07_9BACI</name>
<dbReference type="Gene3D" id="6.10.340.10">
    <property type="match status" value="1"/>
</dbReference>
<keyword evidence="12" id="KW-1185">Reference proteome</keyword>
<keyword evidence="7" id="KW-0175">Coiled coil</keyword>
<evidence type="ECO:0000256" key="6">
    <source>
        <dbReference type="PROSITE-ProRule" id="PRU00284"/>
    </source>
</evidence>
<dbReference type="RefSeq" id="WP_404316229.1">
    <property type="nucleotide sequence ID" value="NZ_JAUIYO010000004.1"/>
</dbReference>
<accession>A0ABW8IA07</accession>
<evidence type="ECO:0000256" key="4">
    <source>
        <dbReference type="ARBA" id="ARBA00023224"/>
    </source>
</evidence>
<dbReference type="Gene3D" id="1.10.287.950">
    <property type="entry name" value="Methyl-accepting chemotaxis protein"/>
    <property type="match status" value="1"/>
</dbReference>
<dbReference type="PANTHER" id="PTHR32089">
    <property type="entry name" value="METHYL-ACCEPTING CHEMOTAXIS PROTEIN MCPB"/>
    <property type="match status" value="1"/>
</dbReference>
<keyword evidence="8" id="KW-1133">Transmembrane helix</keyword>
<comment type="similarity">
    <text evidence="5">Belongs to the methyl-accepting chemotaxis (MCP) protein family.</text>
</comment>
<dbReference type="SUPFAM" id="SSF58104">
    <property type="entry name" value="Methyl-accepting chemotaxis protein (MCP) signaling domain"/>
    <property type="match status" value="1"/>
</dbReference>
<feature type="domain" description="Methyl-accepting transducer" evidence="9">
    <location>
        <begin position="295"/>
        <end position="531"/>
    </location>
</feature>
<comment type="subcellular location">
    <subcellularLocation>
        <location evidence="1">Cell membrane</location>
    </subcellularLocation>
</comment>
<protein>
    <submittedName>
        <fullName evidence="11">Methyl-accepting chemotaxis protein</fullName>
    </submittedName>
</protein>
<proteinExistence type="inferred from homology"/>
<dbReference type="Pfam" id="PF00672">
    <property type="entry name" value="HAMP"/>
    <property type="match status" value="1"/>
</dbReference>
<sequence>MRQREGKLSTKITMPLLGSMLLILVITIFILFQNTKMTVEQTIANFSMNTAENMASGFDVRTFETFLEHPKESEEYWKLREQLGDYQAKTGASYVYVMNEKNEKVTILVDGAPKGSDLASEIGAPTTGTSFADVEPVLKGEYTSTDIVNDPEYGQYLSAFAPIKNKNDEVIGILGVDIMADDVGVIQDHVIAHSLPLYIAILLALIAGTGVLLFFYTRSRLAPLAVISKTAREIQNGDLEKAEQMIDSLVIKGHDEIRHVADSFKNMTHRIRRLISGIVDISHHLIQTSEQLAGDVHTARNSNQQSARKIDYIADSSKSNLQQLEESIQAMEEMAIGIQKIADSSGSVSESSNDVTQTVELSERDITYVISEIQGVESSITATASKLESMVGQVDEISQMTKVITEISNQTNLLSLNAAIEATRAGEHGKGFAVVAEEVRKLAEESKCSAQEISRLMSDFTGVTQEVIADMNESTLKAHKGTEAVMHTGKVFTRILDSVQKVNEEIQEVSAVTEQLSAGAEEIFASLEQFSEITKQTAKDTIDVAGASKKELVQMDKMEETTIILKEFAEKLEESVAVFK</sequence>
<evidence type="ECO:0000256" key="7">
    <source>
        <dbReference type="SAM" id="Coils"/>
    </source>
</evidence>
<evidence type="ECO:0000259" key="9">
    <source>
        <dbReference type="PROSITE" id="PS50111"/>
    </source>
</evidence>
<evidence type="ECO:0000256" key="5">
    <source>
        <dbReference type="ARBA" id="ARBA00029447"/>
    </source>
</evidence>
<dbReference type="SMART" id="SM00283">
    <property type="entry name" value="MA"/>
    <property type="match status" value="1"/>
</dbReference>
<dbReference type="CDD" id="cd11386">
    <property type="entry name" value="MCP_signal"/>
    <property type="match status" value="1"/>
</dbReference>
<dbReference type="InterPro" id="IPR029151">
    <property type="entry name" value="Sensor-like_sf"/>
</dbReference>